<dbReference type="InterPro" id="IPR013611">
    <property type="entry name" value="Transp-assoc_OB_typ2"/>
</dbReference>
<keyword evidence="4 8" id="KW-0067">ATP-binding</keyword>
<dbReference type="InterPro" id="IPR047641">
    <property type="entry name" value="ABC_transpr_MalK/UgpC-like"/>
</dbReference>
<dbReference type="Pfam" id="PF00005">
    <property type="entry name" value="ABC_tran"/>
    <property type="match status" value="1"/>
</dbReference>
<dbReference type="GO" id="GO:0055052">
    <property type="term" value="C:ATP-binding cassette (ABC) transporter complex, substrate-binding subunit-containing"/>
    <property type="evidence" value="ECO:0007669"/>
    <property type="project" value="TreeGrafter"/>
</dbReference>
<dbReference type="PANTHER" id="PTHR43875">
    <property type="entry name" value="MALTODEXTRIN IMPORT ATP-BINDING PROTEIN MSMX"/>
    <property type="match status" value="1"/>
</dbReference>
<dbReference type="FunFam" id="3.40.50.300:FF:000042">
    <property type="entry name" value="Maltose/maltodextrin ABC transporter, ATP-binding protein"/>
    <property type="match status" value="1"/>
</dbReference>
<dbReference type="EMBL" id="QYCY01000002">
    <property type="protein sequence ID" value="RLV73780.1"/>
    <property type="molecule type" value="Genomic_DNA"/>
</dbReference>
<dbReference type="GO" id="GO:0005524">
    <property type="term" value="F:ATP binding"/>
    <property type="evidence" value="ECO:0007669"/>
    <property type="project" value="UniProtKB-KW"/>
</dbReference>
<dbReference type="PROSITE" id="PS00211">
    <property type="entry name" value="ABC_TRANSPORTER_1"/>
    <property type="match status" value="1"/>
</dbReference>
<dbReference type="Proteomes" id="UP000281594">
    <property type="component" value="Unassembled WGS sequence"/>
</dbReference>
<dbReference type="InterPro" id="IPR027417">
    <property type="entry name" value="P-loop_NTPase"/>
</dbReference>
<name>A0A3L8R2P7_STRRN</name>
<dbReference type="InterPro" id="IPR017871">
    <property type="entry name" value="ABC_transporter-like_CS"/>
</dbReference>
<evidence type="ECO:0000256" key="2">
    <source>
        <dbReference type="ARBA" id="ARBA00022475"/>
    </source>
</evidence>
<dbReference type="SUPFAM" id="SSF52540">
    <property type="entry name" value="P-loop containing nucleoside triphosphate hydrolases"/>
    <property type="match status" value="1"/>
</dbReference>
<dbReference type="GO" id="GO:0016887">
    <property type="term" value="F:ATP hydrolysis activity"/>
    <property type="evidence" value="ECO:0007669"/>
    <property type="project" value="InterPro"/>
</dbReference>
<evidence type="ECO:0000259" key="7">
    <source>
        <dbReference type="PROSITE" id="PS50893"/>
    </source>
</evidence>
<keyword evidence="6" id="KW-0472">Membrane</keyword>
<dbReference type="InterPro" id="IPR003439">
    <property type="entry name" value="ABC_transporter-like_ATP-bd"/>
</dbReference>
<dbReference type="InterPro" id="IPR008995">
    <property type="entry name" value="Mo/tungstate-bd_C_term_dom"/>
</dbReference>
<proteinExistence type="predicted"/>
<gene>
    <name evidence="8" type="ORF">D3C57_131180</name>
</gene>
<reference evidence="8 9" key="1">
    <citation type="journal article" date="2018" name="J. Biol. Chem.">
        <title>Discovery of the actinoplanic acid pathway in Streptomyces rapamycinicus reveals a genetically conserved synergism with rapamycin.</title>
        <authorList>
            <person name="Mrak P."/>
            <person name="Krastel P."/>
            <person name="Pivk Lukancic P."/>
            <person name="Tao J."/>
            <person name="Pistorius D."/>
            <person name="Moore C.M."/>
        </authorList>
    </citation>
    <scope>NUCLEOTIDE SEQUENCE [LARGE SCALE GENOMIC DNA]</scope>
    <source>
        <strain evidence="8 9">NRRL 5491</strain>
    </source>
</reference>
<evidence type="ECO:0000256" key="4">
    <source>
        <dbReference type="ARBA" id="ARBA00022840"/>
    </source>
</evidence>
<evidence type="ECO:0000313" key="9">
    <source>
        <dbReference type="Proteomes" id="UP000281594"/>
    </source>
</evidence>
<dbReference type="SMART" id="SM00382">
    <property type="entry name" value="AAA"/>
    <property type="match status" value="1"/>
</dbReference>
<accession>A0A3L8R2P7</accession>
<evidence type="ECO:0000313" key="8">
    <source>
        <dbReference type="EMBL" id="RLV73780.1"/>
    </source>
</evidence>
<evidence type="ECO:0000256" key="6">
    <source>
        <dbReference type="ARBA" id="ARBA00023136"/>
    </source>
</evidence>
<dbReference type="STRING" id="1343740.M271_12420"/>
<dbReference type="PROSITE" id="PS50893">
    <property type="entry name" value="ABC_TRANSPORTER_2"/>
    <property type="match status" value="1"/>
</dbReference>
<dbReference type="SUPFAM" id="SSF50331">
    <property type="entry name" value="MOP-like"/>
    <property type="match status" value="1"/>
</dbReference>
<dbReference type="Gene3D" id="3.40.50.300">
    <property type="entry name" value="P-loop containing nucleotide triphosphate hydrolases"/>
    <property type="match status" value="1"/>
</dbReference>
<sequence length="406" mass="43795">MAVTFPLPACSRPHCLLIAERKVMSHVSVCGLTRRFDGNPPTVAVADLDLEIEDGEFLVLLGPSGCGKTTTLRCLAGLESPGAGTIRLGDSVVFDHASKIDLPPNRRFIGMVFQSYALWPHMTVRKNICYPLKARKMKEALASGQVERTAGLVDCQDLLDRYPSQLSGGQQQRVALARGLVAQPDLVLFDEPLSNLDARLRDQVRAELHELHQRKPFTAVFVTHDQSEALALGDRMAIMRSGAIEQLGSPREVFEEPATEYVAAFTGMSNRIVAHFTDGVWKSGTDEVLGAALRPPHAAGDAVVRVRPDDARLATGPDALAPHEAGLPVVVADVEFGGRHLDVTVQTGGGLRLSVRADIRRSDDFLGALGRGDRVVFAFDTEAARYFDASEGSHHVAEPASVGVIA</sequence>
<evidence type="ECO:0000256" key="3">
    <source>
        <dbReference type="ARBA" id="ARBA00022741"/>
    </source>
</evidence>
<dbReference type="AlphaFoldDB" id="A0A3L8R2P7"/>
<feature type="domain" description="ABC transporter" evidence="7">
    <location>
        <begin position="27"/>
        <end position="266"/>
    </location>
</feature>
<keyword evidence="5" id="KW-1278">Translocase</keyword>
<dbReference type="Pfam" id="PF08402">
    <property type="entry name" value="TOBE_2"/>
    <property type="match status" value="1"/>
</dbReference>
<evidence type="ECO:0000256" key="1">
    <source>
        <dbReference type="ARBA" id="ARBA00022448"/>
    </source>
</evidence>
<dbReference type="GO" id="GO:0140359">
    <property type="term" value="F:ABC-type transporter activity"/>
    <property type="evidence" value="ECO:0007669"/>
    <property type="project" value="UniProtKB-ARBA"/>
</dbReference>
<comment type="caution">
    <text evidence="8">The sequence shown here is derived from an EMBL/GenBank/DDBJ whole genome shotgun (WGS) entry which is preliminary data.</text>
</comment>
<organism evidence="8 9">
    <name type="scientific">Streptomyces rapamycinicus (strain ATCC 29253 / DSM 41530 / NRRL 5491 / AYB-994)</name>
    <name type="common">Streptomyces hygroscopicus (strain ATCC 29253)</name>
    <dbReference type="NCBI Taxonomy" id="1343740"/>
    <lineage>
        <taxon>Bacteria</taxon>
        <taxon>Bacillati</taxon>
        <taxon>Actinomycetota</taxon>
        <taxon>Actinomycetes</taxon>
        <taxon>Kitasatosporales</taxon>
        <taxon>Streptomycetaceae</taxon>
        <taxon>Streptomyces</taxon>
        <taxon>Streptomyces violaceusniger group</taxon>
    </lineage>
</organism>
<evidence type="ECO:0000256" key="5">
    <source>
        <dbReference type="ARBA" id="ARBA00022967"/>
    </source>
</evidence>
<keyword evidence="1" id="KW-0813">Transport</keyword>
<protein>
    <submittedName>
        <fullName evidence="8">ABC transporter ATP-binding protein</fullName>
    </submittedName>
</protein>
<keyword evidence="2" id="KW-1003">Cell membrane</keyword>
<keyword evidence="3" id="KW-0547">Nucleotide-binding</keyword>
<dbReference type="InterPro" id="IPR003593">
    <property type="entry name" value="AAA+_ATPase"/>
</dbReference>
<dbReference type="PANTHER" id="PTHR43875:SF15">
    <property type="entry name" value="TREHALOSE IMPORT ATP-BINDING PROTEIN SUGC"/>
    <property type="match status" value="1"/>
</dbReference>